<evidence type="ECO:0000313" key="4">
    <source>
        <dbReference type="EMBL" id="RSU11054.1"/>
    </source>
</evidence>
<dbReference type="SUPFAM" id="SSF47413">
    <property type="entry name" value="lambda repressor-like DNA-binding domains"/>
    <property type="match status" value="1"/>
</dbReference>
<dbReference type="CDD" id="cd00093">
    <property type="entry name" value="HTH_XRE"/>
    <property type="match status" value="1"/>
</dbReference>
<dbReference type="EMBL" id="NGKA01000012">
    <property type="protein sequence ID" value="RSU11054.1"/>
    <property type="molecule type" value="Genomic_DNA"/>
</dbReference>
<evidence type="ECO:0000259" key="3">
    <source>
        <dbReference type="PROSITE" id="PS50943"/>
    </source>
</evidence>
<dbReference type="Gene3D" id="1.10.260.40">
    <property type="entry name" value="lambda repressor-like DNA-binding domains"/>
    <property type="match status" value="1"/>
</dbReference>
<sequence length="262" mass="30216">MNIGKIIKQKRTELKLTQEDLAKELFVSRQLISKWENEKSYPDLEQVVKLSDRFDLSLDALLKDDEDIVKELTFETAKKKIFKVLLVLLTIATISLLSIIGFGMYTDGAFLEYDDITVTNIEKRILPEKTVSLPWSEDVITLPADVETTIHFKTEKPFVDLSKRSGLRNNVDDQGIEVYIRGEYKLFGGNKESTIVILSQRENIFEEHNSNIEKSIYLMDKKKGRKAIQMMEDDMAFPSVKDISKLLISWEDIEKLPDTSEE</sequence>
<dbReference type="Proteomes" id="UP000287605">
    <property type="component" value="Unassembled WGS sequence"/>
</dbReference>
<keyword evidence="2" id="KW-1133">Transmembrane helix</keyword>
<evidence type="ECO:0000256" key="2">
    <source>
        <dbReference type="SAM" id="Phobius"/>
    </source>
</evidence>
<dbReference type="InterPro" id="IPR001387">
    <property type="entry name" value="Cro/C1-type_HTH"/>
</dbReference>
<dbReference type="AlphaFoldDB" id="A0A430ASN3"/>
<evidence type="ECO:0000313" key="5">
    <source>
        <dbReference type="Proteomes" id="UP000287605"/>
    </source>
</evidence>
<dbReference type="Pfam" id="PF01381">
    <property type="entry name" value="HTH_3"/>
    <property type="match status" value="1"/>
</dbReference>
<keyword evidence="2" id="KW-0472">Membrane</keyword>
<dbReference type="PANTHER" id="PTHR46558:SF15">
    <property type="entry name" value="HELIX-TURN-HELIX DOMAIN PROTEIN"/>
    <property type="match status" value="1"/>
</dbReference>
<feature type="transmembrane region" description="Helical" evidence="2">
    <location>
        <begin position="84"/>
        <end position="105"/>
    </location>
</feature>
<dbReference type="OrthoDB" id="4427456at2"/>
<dbReference type="SMART" id="SM00530">
    <property type="entry name" value="HTH_XRE"/>
    <property type="match status" value="1"/>
</dbReference>
<proteinExistence type="predicted"/>
<dbReference type="GO" id="GO:0003677">
    <property type="term" value="F:DNA binding"/>
    <property type="evidence" value="ECO:0007669"/>
    <property type="project" value="UniProtKB-KW"/>
</dbReference>
<gene>
    <name evidence="4" type="ORF">CBF29_08820</name>
</gene>
<feature type="domain" description="HTH cro/C1-type" evidence="3">
    <location>
        <begin position="7"/>
        <end position="61"/>
    </location>
</feature>
<comment type="caution">
    <text evidence="4">The sequence shown here is derived from an EMBL/GenBank/DDBJ whole genome shotgun (WGS) entry which is preliminary data.</text>
</comment>
<protein>
    <recommendedName>
        <fullName evidence="3">HTH cro/C1-type domain-containing protein</fullName>
    </recommendedName>
</protein>
<dbReference type="InterPro" id="IPR010982">
    <property type="entry name" value="Lambda_DNA-bd_dom_sf"/>
</dbReference>
<keyword evidence="1" id="KW-0238">DNA-binding</keyword>
<dbReference type="PANTHER" id="PTHR46558">
    <property type="entry name" value="TRACRIPTIONAL REGULATORY PROTEIN-RELATED-RELATED"/>
    <property type="match status" value="1"/>
</dbReference>
<keyword evidence="2" id="KW-0812">Transmembrane</keyword>
<keyword evidence="5" id="KW-1185">Reference proteome</keyword>
<dbReference type="RefSeq" id="WP_126809376.1">
    <property type="nucleotide sequence ID" value="NZ_NGKA01000012.1"/>
</dbReference>
<accession>A0A430ASN3</accession>
<name>A0A430ASN3_9ENTE</name>
<organism evidence="4 5">
    <name type="scientific">Vagococcus elongatus</name>
    <dbReference type="NCBI Taxonomy" id="180344"/>
    <lineage>
        <taxon>Bacteria</taxon>
        <taxon>Bacillati</taxon>
        <taxon>Bacillota</taxon>
        <taxon>Bacilli</taxon>
        <taxon>Lactobacillales</taxon>
        <taxon>Enterococcaceae</taxon>
        <taxon>Vagococcus</taxon>
    </lineage>
</organism>
<reference evidence="4 5" key="1">
    <citation type="submission" date="2017-05" db="EMBL/GenBank/DDBJ databases">
        <title>Vagococcus spp. assemblies.</title>
        <authorList>
            <person name="Gulvik C.A."/>
        </authorList>
    </citation>
    <scope>NUCLEOTIDE SEQUENCE [LARGE SCALE GENOMIC DNA]</scope>
    <source>
        <strain evidence="4 5">CCUG 51432</strain>
    </source>
</reference>
<dbReference type="PROSITE" id="PS50943">
    <property type="entry name" value="HTH_CROC1"/>
    <property type="match status" value="1"/>
</dbReference>
<evidence type="ECO:0000256" key="1">
    <source>
        <dbReference type="ARBA" id="ARBA00023125"/>
    </source>
</evidence>